<dbReference type="Proteomes" id="UP001597227">
    <property type="component" value="Unassembled WGS sequence"/>
</dbReference>
<evidence type="ECO:0000313" key="2">
    <source>
        <dbReference type="Proteomes" id="UP001597227"/>
    </source>
</evidence>
<keyword evidence="2" id="KW-1185">Reference proteome</keyword>
<protein>
    <submittedName>
        <fullName evidence="1">Uncharacterized protein</fullName>
    </submittedName>
</protein>
<dbReference type="RefSeq" id="WP_388039316.1">
    <property type="nucleotide sequence ID" value="NZ_JBHUEK010000024.1"/>
</dbReference>
<sequence>MNEKELIKDVLSSEDLQQLKTGSFVRFNSVLEKNPLVSLLDSVEQIGVMATSFQEKKGSKKNNDQDILKQIKVMKKGLVENGILDLICTINTSENLKAVIPVYMDYFVHNNLNEIIDGNYTVIGKVVKVVNDSDDNINLFRNTGFNLFKQNTLDGLFRTMNNGVDEQLDFPDIESKISAPSLLVIPIAVYS</sequence>
<proteinExistence type="predicted"/>
<accession>A0ABW4MQT8</accession>
<dbReference type="EMBL" id="JBHUEK010000024">
    <property type="protein sequence ID" value="MFD1779888.1"/>
    <property type="molecule type" value="Genomic_DNA"/>
</dbReference>
<evidence type="ECO:0000313" key="1">
    <source>
        <dbReference type="EMBL" id="MFD1779888.1"/>
    </source>
</evidence>
<gene>
    <name evidence="1" type="ORF">ACFSFW_14585</name>
</gene>
<organism evidence="1 2">
    <name type="scientific">Fredinandcohnia salidurans</name>
    <dbReference type="NCBI Taxonomy" id="2595041"/>
    <lineage>
        <taxon>Bacteria</taxon>
        <taxon>Bacillati</taxon>
        <taxon>Bacillota</taxon>
        <taxon>Bacilli</taxon>
        <taxon>Bacillales</taxon>
        <taxon>Bacillaceae</taxon>
        <taxon>Fredinandcohnia</taxon>
    </lineage>
</organism>
<comment type="caution">
    <text evidence="1">The sequence shown here is derived from an EMBL/GenBank/DDBJ whole genome shotgun (WGS) entry which is preliminary data.</text>
</comment>
<reference evidence="2" key="1">
    <citation type="journal article" date="2019" name="Int. J. Syst. Evol. Microbiol.">
        <title>The Global Catalogue of Microorganisms (GCM) 10K type strain sequencing project: providing services to taxonomists for standard genome sequencing and annotation.</title>
        <authorList>
            <consortium name="The Broad Institute Genomics Platform"/>
            <consortium name="The Broad Institute Genome Sequencing Center for Infectious Disease"/>
            <person name="Wu L."/>
            <person name="Ma J."/>
        </authorList>
    </citation>
    <scope>NUCLEOTIDE SEQUENCE [LARGE SCALE GENOMIC DNA]</scope>
    <source>
        <strain evidence="2">CCUG 15531</strain>
    </source>
</reference>
<dbReference type="InterPro" id="IPR045633">
    <property type="entry name" value="DUF6414"/>
</dbReference>
<dbReference type="Pfam" id="PF19952">
    <property type="entry name" value="DUF6414"/>
    <property type="match status" value="1"/>
</dbReference>
<name>A0ABW4MQT8_9BACI</name>